<protein>
    <recommendedName>
        <fullName evidence="4 24">Diacylglycerol kinase</fullName>
        <ecNumber evidence="3 24">2.7.1.107</ecNumber>
    </recommendedName>
</protein>
<dbReference type="AlphaFoldDB" id="A0A3A1YFI3"/>
<feature type="transmembrane region" description="Helical" evidence="24">
    <location>
        <begin position="56"/>
        <end position="75"/>
    </location>
</feature>
<feature type="binding site" evidence="21">
    <location>
        <position position="69"/>
    </location>
    <ligand>
        <name>substrate</name>
    </ligand>
</feature>
<proteinExistence type="inferred from homology"/>
<feature type="binding site" evidence="22">
    <location>
        <begin position="94"/>
        <end position="95"/>
    </location>
    <ligand>
        <name>ATP</name>
        <dbReference type="ChEBI" id="CHEBI:30616"/>
    </ligand>
</feature>
<evidence type="ECO:0000256" key="11">
    <source>
        <dbReference type="ARBA" id="ARBA00022741"/>
    </source>
</evidence>
<feature type="binding site" evidence="22">
    <location>
        <position position="28"/>
    </location>
    <ligand>
        <name>ATP</name>
        <dbReference type="ChEBI" id="CHEBI:30616"/>
    </ligand>
</feature>
<accession>A0A3A1YFI3</accession>
<dbReference type="GO" id="GO:0046872">
    <property type="term" value="F:metal ion binding"/>
    <property type="evidence" value="ECO:0007669"/>
    <property type="project" value="UniProtKB-KW"/>
</dbReference>
<evidence type="ECO:0000256" key="1">
    <source>
        <dbReference type="ARBA" id="ARBA00004429"/>
    </source>
</evidence>
<dbReference type="EC" id="2.7.1.107" evidence="3 24"/>
<name>A0A3A1YFI3_9GAMM</name>
<evidence type="ECO:0000256" key="20">
    <source>
        <dbReference type="PIRSR" id="PIRSR600829-1"/>
    </source>
</evidence>
<evidence type="ECO:0000256" key="14">
    <source>
        <dbReference type="ARBA" id="ARBA00022842"/>
    </source>
</evidence>
<evidence type="ECO:0000313" key="25">
    <source>
        <dbReference type="EMBL" id="RIY36049.1"/>
    </source>
</evidence>
<dbReference type="PANTHER" id="PTHR34299">
    <property type="entry name" value="DIACYLGLYCEROL KINASE"/>
    <property type="match status" value="1"/>
</dbReference>
<dbReference type="RefSeq" id="WP_119534503.1">
    <property type="nucleotide sequence ID" value="NZ_NRJF01000072.1"/>
</dbReference>
<feature type="transmembrane region" description="Helical" evidence="24">
    <location>
        <begin position="95"/>
        <end position="117"/>
    </location>
</feature>
<evidence type="ECO:0000256" key="10">
    <source>
        <dbReference type="ARBA" id="ARBA00022723"/>
    </source>
</evidence>
<evidence type="ECO:0000256" key="8">
    <source>
        <dbReference type="ARBA" id="ARBA00022679"/>
    </source>
</evidence>
<evidence type="ECO:0000256" key="2">
    <source>
        <dbReference type="ARBA" id="ARBA00005967"/>
    </source>
</evidence>
<evidence type="ECO:0000256" key="18">
    <source>
        <dbReference type="ARBA" id="ARBA00023209"/>
    </source>
</evidence>
<keyword evidence="12 24" id="KW-0418">Kinase</keyword>
<dbReference type="PROSITE" id="PS01069">
    <property type="entry name" value="DAGK_PROKAR"/>
    <property type="match status" value="1"/>
</dbReference>
<comment type="subcellular location">
    <subcellularLocation>
        <location evidence="1 24">Cell inner membrane</location>
        <topology evidence="1 24">Multi-pass membrane protein</topology>
    </subcellularLocation>
</comment>
<dbReference type="GO" id="GO:0005524">
    <property type="term" value="F:ATP binding"/>
    <property type="evidence" value="ECO:0007669"/>
    <property type="project" value="UniProtKB-KW"/>
</dbReference>
<dbReference type="CDD" id="cd14264">
    <property type="entry name" value="DAGK_IM"/>
    <property type="match status" value="1"/>
</dbReference>
<evidence type="ECO:0000256" key="21">
    <source>
        <dbReference type="PIRSR" id="PIRSR600829-2"/>
    </source>
</evidence>
<evidence type="ECO:0000256" key="4">
    <source>
        <dbReference type="ARBA" id="ARBA00017575"/>
    </source>
</evidence>
<evidence type="ECO:0000256" key="24">
    <source>
        <dbReference type="RuleBase" id="RU363065"/>
    </source>
</evidence>
<evidence type="ECO:0000256" key="13">
    <source>
        <dbReference type="ARBA" id="ARBA00022840"/>
    </source>
</evidence>
<gene>
    <name evidence="25" type="ORF">CKF59_02990</name>
</gene>
<dbReference type="Pfam" id="PF01219">
    <property type="entry name" value="DAGK_prokar"/>
    <property type="match status" value="1"/>
</dbReference>
<evidence type="ECO:0000256" key="5">
    <source>
        <dbReference type="ARBA" id="ARBA00022475"/>
    </source>
</evidence>
<evidence type="ECO:0000256" key="22">
    <source>
        <dbReference type="PIRSR" id="PIRSR600829-3"/>
    </source>
</evidence>
<evidence type="ECO:0000256" key="7">
    <source>
        <dbReference type="ARBA" id="ARBA00022519"/>
    </source>
</evidence>
<reference evidence="25 26" key="1">
    <citation type="submission" date="2017-08" db="EMBL/GenBank/DDBJ databases">
        <title>Reclassification of Bisgaard taxon 37 and 44.</title>
        <authorList>
            <person name="Christensen H."/>
        </authorList>
    </citation>
    <scope>NUCLEOTIDE SEQUENCE [LARGE SCALE GENOMIC DNA]</scope>
    <source>
        <strain evidence="25 26">EEAB3T1</strain>
    </source>
</reference>
<dbReference type="EMBL" id="NRJF01000072">
    <property type="protein sequence ID" value="RIY36049.1"/>
    <property type="molecule type" value="Genomic_DNA"/>
</dbReference>
<keyword evidence="6" id="KW-0444">Lipid biosynthesis</keyword>
<organism evidence="25 26">
    <name type="scientific">Psittacicella gerlachiana</name>
    <dbReference type="NCBI Taxonomy" id="2028574"/>
    <lineage>
        <taxon>Bacteria</taxon>
        <taxon>Pseudomonadati</taxon>
        <taxon>Pseudomonadota</taxon>
        <taxon>Gammaproteobacteria</taxon>
        <taxon>Pasteurellales</taxon>
        <taxon>Psittacicellaceae</taxon>
        <taxon>Psittacicella</taxon>
    </lineage>
</organism>
<keyword evidence="9 24" id="KW-0812">Transmembrane</keyword>
<comment type="cofactor">
    <cofactor evidence="23">
        <name>Mg(2+)</name>
        <dbReference type="ChEBI" id="CHEBI:18420"/>
    </cofactor>
    <text evidence="23">Mn(2+), Zn(2+), Cd(2+) and Co(2+) support activity to lesser extents.</text>
</comment>
<keyword evidence="19 24" id="KW-1208">Phospholipid metabolism</keyword>
<comment type="similarity">
    <text evidence="2 24">Belongs to the bacterial diacylglycerol kinase family.</text>
</comment>
<keyword evidence="18" id="KW-0594">Phospholipid biosynthesis</keyword>
<feature type="active site" description="Proton acceptor" evidence="20">
    <location>
        <position position="69"/>
    </location>
</feature>
<evidence type="ECO:0000256" key="3">
    <source>
        <dbReference type="ARBA" id="ARBA00012133"/>
    </source>
</evidence>
<keyword evidence="7 24" id="KW-0997">Cell inner membrane</keyword>
<keyword evidence="16 24" id="KW-0443">Lipid metabolism</keyword>
<dbReference type="GO" id="GO:0006654">
    <property type="term" value="P:phosphatidic acid biosynthetic process"/>
    <property type="evidence" value="ECO:0007669"/>
    <property type="project" value="InterPro"/>
</dbReference>
<keyword evidence="26" id="KW-1185">Reference proteome</keyword>
<keyword evidence="14 23" id="KW-0460">Magnesium</keyword>
<evidence type="ECO:0000313" key="26">
    <source>
        <dbReference type="Proteomes" id="UP000265964"/>
    </source>
</evidence>
<evidence type="ECO:0000256" key="16">
    <source>
        <dbReference type="ARBA" id="ARBA00023098"/>
    </source>
</evidence>
<evidence type="ECO:0000256" key="6">
    <source>
        <dbReference type="ARBA" id="ARBA00022516"/>
    </source>
</evidence>
<keyword evidence="11 22" id="KW-0547">Nucleotide-binding</keyword>
<dbReference type="InterPro" id="IPR036945">
    <property type="entry name" value="DAGK_sf"/>
</dbReference>
<comment type="caution">
    <text evidence="25">The sequence shown here is derived from an EMBL/GenBank/DDBJ whole genome shotgun (WGS) entry which is preliminary data.</text>
</comment>
<dbReference type="GO" id="GO:0004143">
    <property type="term" value="F:ATP-dependent diacylglycerol kinase activity"/>
    <property type="evidence" value="ECO:0007669"/>
    <property type="project" value="UniProtKB-EC"/>
</dbReference>
<feature type="binding site" evidence="21">
    <location>
        <position position="98"/>
    </location>
    <ligand>
        <name>substrate</name>
    </ligand>
</feature>
<keyword evidence="8 24" id="KW-0808">Transferase</keyword>
<evidence type="ECO:0000256" key="9">
    <source>
        <dbReference type="ARBA" id="ARBA00022692"/>
    </source>
</evidence>
<feature type="binding site" evidence="22">
    <location>
        <position position="76"/>
    </location>
    <ligand>
        <name>ATP</name>
        <dbReference type="ChEBI" id="CHEBI:30616"/>
    </ligand>
</feature>
<evidence type="ECO:0000256" key="19">
    <source>
        <dbReference type="ARBA" id="ARBA00023264"/>
    </source>
</evidence>
<dbReference type="Proteomes" id="UP000265964">
    <property type="component" value="Unassembled WGS sequence"/>
</dbReference>
<dbReference type="GO" id="GO:0005886">
    <property type="term" value="C:plasma membrane"/>
    <property type="evidence" value="ECO:0007669"/>
    <property type="project" value="UniProtKB-SubCell"/>
</dbReference>
<feature type="binding site" evidence="22">
    <location>
        <position position="16"/>
    </location>
    <ligand>
        <name>ATP</name>
        <dbReference type="ChEBI" id="CHEBI:30616"/>
    </ligand>
</feature>
<keyword evidence="13 22" id="KW-0067">ATP-binding</keyword>
<evidence type="ECO:0000256" key="12">
    <source>
        <dbReference type="ARBA" id="ARBA00022777"/>
    </source>
</evidence>
<feature type="binding site" evidence="23">
    <location>
        <position position="76"/>
    </location>
    <ligand>
        <name>a divalent metal cation</name>
        <dbReference type="ChEBI" id="CHEBI:60240"/>
    </ligand>
</feature>
<comment type="catalytic activity">
    <reaction evidence="24">
        <text>a 1,2-diacyl-sn-glycerol + ATP = a 1,2-diacyl-sn-glycero-3-phosphate + ADP + H(+)</text>
        <dbReference type="Rhea" id="RHEA:10272"/>
        <dbReference type="ChEBI" id="CHEBI:15378"/>
        <dbReference type="ChEBI" id="CHEBI:17815"/>
        <dbReference type="ChEBI" id="CHEBI:30616"/>
        <dbReference type="ChEBI" id="CHEBI:58608"/>
        <dbReference type="ChEBI" id="CHEBI:456216"/>
        <dbReference type="EC" id="2.7.1.107"/>
    </reaction>
</comment>
<evidence type="ECO:0000256" key="17">
    <source>
        <dbReference type="ARBA" id="ARBA00023136"/>
    </source>
</evidence>
<feature type="transmembrane region" description="Helical" evidence="24">
    <location>
        <begin position="30"/>
        <end position="49"/>
    </location>
</feature>
<dbReference type="InterPro" id="IPR000829">
    <property type="entry name" value="DAGK"/>
</dbReference>
<dbReference type="OrthoDB" id="9796011at2"/>
<keyword evidence="10 23" id="KW-0479">Metal-binding</keyword>
<feature type="binding site" evidence="23">
    <location>
        <position position="28"/>
    </location>
    <ligand>
        <name>a divalent metal cation</name>
        <dbReference type="ChEBI" id="CHEBI:60240"/>
    </ligand>
</feature>
<sequence length="118" mass="12768">MQKHTGFTHFLKAFGYSCKGFKSAWQTEAAIRQEVILALVLIPLGAYLGDTGVEKALLIASILLVILCELLNSALEAVVDRISEDYHPLAGKAKDLGSACVFVAIVIALVVWGCILFF</sequence>
<keyword evidence="17 24" id="KW-0472">Membrane</keyword>
<keyword evidence="5" id="KW-1003">Cell membrane</keyword>
<dbReference type="Gene3D" id="1.10.287.3610">
    <property type="match status" value="1"/>
</dbReference>
<feature type="binding site" evidence="21">
    <location>
        <begin position="30"/>
        <end position="34"/>
    </location>
    <ligand>
        <name>substrate</name>
    </ligand>
</feature>
<evidence type="ECO:0000256" key="23">
    <source>
        <dbReference type="PIRSR" id="PIRSR600829-4"/>
    </source>
</evidence>
<dbReference type="PANTHER" id="PTHR34299:SF1">
    <property type="entry name" value="DIACYLGLYCEROL KINASE"/>
    <property type="match status" value="1"/>
</dbReference>
<evidence type="ECO:0000256" key="15">
    <source>
        <dbReference type="ARBA" id="ARBA00022989"/>
    </source>
</evidence>
<dbReference type="InterPro" id="IPR033718">
    <property type="entry name" value="DAGK_prok"/>
</dbReference>
<comment type="function">
    <text evidence="24">Catalyzes the ATP-dependent phosphorylation of sn-l,2-diacylglycerol (DAG) to phosphatidic acid. Involved in the recycling of diacylglycerol produced as a by-product during membrane-derived oligosaccharide (MDO) biosynthesis.</text>
</comment>
<keyword evidence="15 24" id="KW-1133">Transmembrane helix</keyword>